<accession>A0AAD3Y286</accession>
<dbReference type="InterPro" id="IPR001471">
    <property type="entry name" value="AP2/ERF_dom"/>
</dbReference>
<reference evidence="9" key="1">
    <citation type="submission" date="2023-05" db="EMBL/GenBank/DDBJ databases">
        <title>Nepenthes gracilis genome sequencing.</title>
        <authorList>
            <person name="Fukushima K."/>
        </authorList>
    </citation>
    <scope>NUCLEOTIDE SEQUENCE</scope>
    <source>
        <strain evidence="9">SING2019-196</strain>
    </source>
</reference>
<evidence type="ECO:0000256" key="3">
    <source>
        <dbReference type="ARBA" id="ARBA00023015"/>
    </source>
</evidence>
<sequence>MARGRSTAAEKTVAAGVNNNGFTEEIRFRGVRKRPWGRFAAEIRNPLKKARVWLGTFDSAEDAARAYDAAALALRGPKAKTNFPISFVSPPNPAYNPFSPPGARVNGCAVLLRGGGIGIDFSDQFFDESGVNIQRPASSSMSSTIESYSGPRPAATAAAKMTDALPRIRHPRAPPLAPEDCHSNCDSSSSVIDDDGDIASSSFRKPFPFDLNVPPSNDADLGLDSYPATALRL</sequence>
<dbReference type="GO" id="GO:0005634">
    <property type="term" value="C:nucleus"/>
    <property type="evidence" value="ECO:0007669"/>
    <property type="project" value="UniProtKB-SubCell"/>
</dbReference>
<dbReference type="SMART" id="SM00380">
    <property type="entry name" value="AP2"/>
    <property type="match status" value="1"/>
</dbReference>
<dbReference type="PROSITE" id="PS51032">
    <property type="entry name" value="AP2_ERF"/>
    <property type="match status" value="1"/>
</dbReference>
<organism evidence="9 10">
    <name type="scientific">Nepenthes gracilis</name>
    <name type="common">Slender pitcher plant</name>
    <dbReference type="NCBI Taxonomy" id="150966"/>
    <lineage>
        <taxon>Eukaryota</taxon>
        <taxon>Viridiplantae</taxon>
        <taxon>Streptophyta</taxon>
        <taxon>Embryophyta</taxon>
        <taxon>Tracheophyta</taxon>
        <taxon>Spermatophyta</taxon>
        <taxon>Magnoliopsida</taxon>
        <taxon>eudicotyledons</taxon>
        <taxon>Gunneridae</taxon>
        <taxon>Pentapetalae</taxon>
        <taxon>Caryophyllales</taxon>
        <taxon>Nepenthaceae</taxon>
        <taxon>Nepenthes</taxon>
    </lineage>
</organism>
<evidence type="ECO:0000259" key="8">
    <source>
        <dbReference type="PROSITE" id="PS51032"/>
    </source>
</evidence>
<evidence type="ECO:0000256" key="6">
    <source>
        <dbReference type="ARBA" id="ARBA00023242"/>
    </source>
</evidence>
<keyword evidence="5" id="KW-0804">Transcription</keyword>
<feature type="compositionally biased region" description="Low complexity" evidence="7">
    <location>
        <begin position="138"/>
        <end position="155"/>
    </location>
</feature>
<dbReference type="InterPro" id="IPR036955">
    <property type="entry name" value="AP2/ERF_dom_sf"/>
</dbReference>
<dbReference type="EMBL" id="BSYO01000027">
    <property type="protein sequence ID" value="GMH24361.1"/>
    <property type="molecule type" value="Genomic_DNA"/>
</dbReference>
<comment type="subcellular location">
    <subcellularLocation>
        <location evidence="1">Nucleus</location>
    </subcellularLocation>
</comment>
<protein>
    <recommendedName>
        <fullName evidence="8">AP2/ERF domain-containing protein</fullName>
    </recommendedName>
</protein>
<proteinExistence type="predicted"/>
<dbReference type="GO" id="GO:0003700">
    <property type="term" value="F:DNA-binding transcription factor activity"/>
    <property type="evidence" value="ECO:0007669"/>
    <property type="project" value="InterPro"/>
</dbReference>
<dbReference type="InterPro" id="IPR016177">
    <property type="entry name" value="DNA-bd_dom_sf"/>
</dbReference>
<keyword evidence="3" id="KW-0805">Transcription regulation</keyword>
<keyword evidence="10" id="KW-1185">Reference proteome</keyword>
<dbReference type="Pfam" id="PF00847">
    <property type="entry name" value="AP2"/>
    <property type="match status" value="1"/>
</dbReference>
<dbReference type="CDD" id="cd00018">
    <property type="entry name" value="AP2"/>
    <property type="match status" value="1"/>
</dbReference>
<evidence type="ECO:0000256" key="4">
    <source>
        <dbReference type="ARBA" id="ARBA00023125"/>
    </source>
</evidence>
<feature type="domain" description="AP2/ERF" evidence="8">
    <location>
        <begin position="27"/>
        <end position="84"/>
    </location>
</feature>
<dbReference type="AlphaFoldDB" id="A0AAD3Y286"/>
<dbReference type="PRINTS" id="PR00367">
    <property type="entry name" value="ETHRSPELEMNT"/>
</dbReference>
<keyword evidence="6" id="KW-0539">Nucleus</keyword>
<dbReference type="SUPFAM" id="SSF54171">
    <property type="entry name" value="DNA-binding domain"/>
    <property type="match status" value="1"/>
</dbReference>
<feature type="region of interest" description="Disordered" evidence="7">
    <location>
        <begin position="169"/>
        <end position="190"/>
    </location>
</feature>
<dbReference type="GO" id="GO:0003677">
    <property type="term" value="F:DNA binding"/>
    <property type="evidence" value="ECO:0007669"/>
    <property type="project" value="UniProtKB-KW"/>
</dbReference>
<feature type="region of interest" description="Disordered" evidence="7">
    <location>
        <begin position="135"/>
        <end position="155"/>
    </location>
</feature>
<dbReference type="Proteomes" id="UP001279734">
    <property type="component" value="Unassembled WGS sequence"/>
</dbReference>
<comment type="caution">
    <text evidence="9">The sequence shown here is derived from an EMBL/GenBank/DDBJ whole genome shotgun (WGS) entry which is preliminary data.</text>
</comment>
<name>A0AAD3Y286_NEPGR</name>
<evidence type="ECO:0000256" key="7">
    <source>
        <dbReference type="SAM" id="MobiDB-lite"/>
    </source>
</evidence>
<evidence type="ECO:0000256" key="5">
    <source>
        <dbReference type="ARBA" id="ARBA00023163"/>
    </source>
</evidence>
<keyword evidence="4" id="KW-0238">DNA-binding</keyword>
<evidence type="ECO:0000256" key="1">
    <source>
        <dbReference type="ARBA" id="ARBA00004123"/>
    </source>
</evidence>
<dbReference type="Gene3D" id="3.30.730.10">
    <property type="entry name" value="AP2/ERF domain"/>
    <property type="match status" value="1"/>
</dbReference>
<evidence type="ECO:0000313" key="10">
    <source>
        <dbReference type="Proteomes" id="UP001279734"/>
    </source>
</evidence>
<keyword evidence="2" id="KW-0936">Ethylene signaling pathway</keyword>
<dbReference type="PANTHER" id="PTHR31677">
    <property type="entry name" value="AP2 DOMAIN CLASS TRANSCRIPTION FACTOR"/>
    <property type="match status" value="1"/>
</dbReference>
<dbReference type="GO" id="GO:0009873">
    <property type="term" value="P:ethylene-activated signaling pathway"/>
    <property type="evidence" value="ECO:0007669"/>
    <property type="project" value="UniProtKB-KW"/>
</dbReference>
<dbReference type="PANTHER" id="PTHR31677:SF252">
    <property type="entry name" value="ETHYLENE-RESPONSIVE TRANSCRIPTION FACTOR 3"/>
    <property type="match status" value="1"/>
</dbReference>
<gene>
    <name evidence="9" type="ORF">Nepgr_026204</name>
</gene>
<evidence type="ECO:0000313" key="9">
    <source>
        <dbReference type="EMBL" id="GMH24361.1"/>
    </source>
</evidence>
<evidence type="ECO:0000256" key="2">
    <source>
        <dbReference type="ARBA" id="ARBA00022745"/>
    </source>
</evidence>
<dbReference type="FunFam" id="3.30.730.10:FF:000001">
    <property type="entry name" value="Ethylene-responsive transcription factor 2"/>
    <property type="match status" value="1"/>
</dbReference>